<dbReference type="EMBL" id="CM010719">
    <property type="protein sequence ID" value="RZC63107.1"/>
    <property type="molecule type" value="Genomic_DNA"/>
</dbReference>
<organism evidence="1 2">
    <name type="scientific">Papaver somniferum</name>
    <name type="common">Opium poppy</name>
    <dbReference type="NCBI Taxonomy" id="3469"/>
    <lineage>
        <taxon>Eukaryota</taxon>
        <taxon>Viridiplantae</taxon>
        <taxon>Streptophyta</taxon>
        <taxon>Embryophyta</taxon>
        <taxon>Tracheophyta</taxon>
        <taxon>Spermatophyta</taxon>
        <taxon>Magnoliopsida</taxon>
        <taxon>Ranunculales</taxon>
        <taxon>Papaveraceae</taxon>
        <taxon>Papaveroideae</taxon>
        <taxon>Papaver</taxon>
    </lineage>
</organism>
<dbReference type="Proteomes" id="UP000316621">
    <property type="component" value="Chromosome 5"/>
</dbReference>
<evidence type="ECO:0000313" key="2">
    <source>
        <dbReference type="Proteomes" id="UP000316621"/>
    </source>
</evidence>
<dbReference type="Gramene" id="RZC63107">
    <property type="protein sequence ID" value="RZC63107"/>
    <property type="gene ID" value="C5167_024879"/>
</dbReference>
<evidence type="ECO:0000313" key="1">
    <source>
        <dbReference type="EMBL" id="RZC63107.1"/>
    </source>
</evidence>
<dbReference type="AlphaFoldDB" id="A0A4Y7JQW1"/>
<reference evidence="1 2" key="1">
    <citation type="journal article" date="2018" name="Science">
        <title>The opium poppy genome and morphinan production.</title>
        <authorList>
            <person name="Guo L."/>
            <person name="Winzer T."/>
            <person name="Yang X."/>
            <person name="Li Y."/>
            <person name="Ning Z."/>
            <person name="He Z."/>
            <person name="Teodor R."/>
            <person name="Lu Y."/>
            <person name="Bowser T.A."/>
            <person name="Graham I.A."/>
            <person name="Ye K."/>
        </authorList>
    </citation>
    <scope>NUCLEOTIDE SEQUENCE [LARGE SCALE GENOMIC DNA]</scope>
    <source>
        <strain evidence="2">cv. HN1</strain>
        <tissue evidence="1">Leaves</tissue>
    </source>
</reference>
<gene>
    <name evidence="1" type="ORF">C5167_024879</name>
</gene>
<proteinExistence type="predicted"/>
<keyword evidence="2" id="KW-1185">Reference proteome</keyword>
<sequence>MVHATNIISLVNNQNLAKEAITLNEEDGKDMKTLSFPLNSVCGFLIWLDKWITYENRMSVVSPTCCLLANRYVFWEEMDRQQVVD</sequence>
<name>A0A4Y7JQW1_PAPSO</name>
<accession>A0A4Y7JQW1</accession>
<protein>
    <submittedName>
        <fullName evidence="1">Uncharacterized protein</fullName>
    </submittedName>
</protein>